<proteinExistence type="predicted"/>
<comment type="caution">
    <text evidence="1">The sequence shown here is derived from an EMBL/GenBank/DDBJ whole genome shotgun (WGS) entry which is preliminary data.</text>
</comment>
<evidence type="ECO:0000313" key="1">
    <source>
        <dbReference type="EMBL" id="KAL3573016.1"/>
    </source>
</evidence>
<gene>
    <name evidence="1" type="ORF">D5086_026920</name>
</gene>
<organism evidence="1 2">
    <name type="scientific">Populus alba</name>
    <name type="common">White poplar</name>
    <dbReference type="NCBI Taxonomy" id="43335"/>
    <lineage>
        <taxon>Eukaryota</taxon>
        <taxon>Viridiplantae</taxon>
        <taxon>Streptophyta</taxon>
        <taxon>Embryophyta</taxon>
        <taxon>Tracheophyta</taxon>
        <taxon>Spermatophyta</taxon>
        <taxon>Magnoliopsida</taxon>
        <taxon>eudicotyledons</taxon>
        <taxon>Gunneridae</taxon>
        <taxon>Pentapetalae</taxon>
        <taxon>rosids</taxon>
        <taxon>fabids</taxon>
        <taxon>Malpighiales</taxon>
        <taxon>Salicaceae</taxon>
        <taxon>Saliceae</taxon>
        <taxon>Populus</taxon>
    </lineage>
</organism>
<keyword evidence="2" id="KW-1185">Reference proteome</keyword>
<reference evidence="1 2" key="1">
    <citation type="journal article" date="2024" name="Plant Biotechnol. J.">
        <title>Genome and CRISPR/Cas9 system of a widespread forest tree (Populus alba) in the world.</title>
        <authorList>
            <person name="Liu Y.J."/>
            <person name="Jiang P.F."/>
            <person name="Han X.M."/>
            <person name="Li X.Y."/>
            <person name="Wang H.M."/>
            <person name="Wang Y.J."/>
            <person name="Wang X.X."/>
            <person name="Zeng Q.Y."/>
        </authorList>
    </citation>
    <scope>NUCLEOTIDE SEQUENCE [LARGE SCALE GENOMIC DNA]</scope>
    <source>
        <strain evidence="2">cv. PAL-ZL1</strain>
    </source>
</reference>
<protein>
    <submittedName>
        <fullName evidence="1">Uncharacterized protein</fullName>
    </submittedName>
</protein>
<name>A0ACC4B3S9_POPAL</name>
<evidence type="ECO:0000313" key="2">
    <source>
        <dbReference type="Proteomes" id="UP000309997"/>
    </source>
</evidence>
<accession>A0ACC4B3S9</accession>
<dbReference type="Proteomes" id="UP000309997">
    <property type="component" value="Unassembled WGS sequence"/>
</dbReference>
<sequence length="83" mass="9498">MKEKGEIQAFLAKFWVKNEDSRFPDHSLQAKRAVREEETSLERAGCSCRLLKMTALRPPASPTQMADYLGGSYVQYRVAFRLS</sequence>
<dbReference type="EMBL" id="RCHU02000014">
    <property type="protein sequence ID" value="KAL3573016.1"/>
    <property type="molecule type" value="Genomic_DNA"/>
</dbReference>